<reference evidence="1" key="1">
    <citation type="submission" date="2017-02" db="EMBL/GenBank/DDBJ databases">
        <title>Delving into the versatile metabolic prowess of the omnipresent phylum Bacteroidetes.</title>
        <authorList>
            <person name="Nobu M.K."/>
            <person name="Mei R."/>
            <person name="Narihiro T."/>
            <person name="Kuroda K."/>
            <person name="Liu W.-T."/>
        </authorList>
    </citation>
    <scope>NUCLEOTIDE SEQUENCE</scope>
    <source>
        <strain evidence="1">ADurb.Bin160</strain>
    </source>
</reference>
<dbReference type="AlphaFoldDB" id="A0A1V5ZNJ2"/>
<evidence type="ECO:0000313" key="1">
    <source>
        <dbReference type="EMBL" id="OQB41809.1"/>
    </source>
</evidence>
<protein>
    <submittedName>
        <fullName evidence="1">Uncharacterized protein</fullName>
    </submittedName>
</protein>
<organism evidence="1">
    <name type="scientific">candidate division CPR1 bacterium ADurb.Bin160</name>
    <dbReference type="NCBI Taxonomy" id="1852826"/>
    <lineage>
        <taxon>Bacteria</taxon>
        <taxon>candidate division CPR1</taxon>
    </lineage>
</organism>
<gene>
    <name evidence="1" type="ORF">BWY04_00603</name>
</gene>
<dbReference type="EMBL" id="MWDB01000010">
    <property type="protein sequence ID" value="OQB41809.1"/>
    <property type="molecule type" value="Genomic_DNA"/>
</dbReference>
<name>A0A1V5ZNJ2_9BACT</name>
<comment type="caution">
    <text evidence="1">The sequence shown here is derived from an EMBL/GenBank/DDBJ whole genome shotgun (WGS) entry which is preliminary data.</text>
</comment>
<dbReference type="Proteomes" id="UP000485621">
    <property type="component" value="Unassembled WGS sequence"/>
</dbReference>
<proteinExistence type="predicted"/>
<accession>A0A1V5ZNJ2</accession>
<sequence>MTEIIVDNFIFLDSKAPETAGEIEEPSADIVDEEVPF</sequence>